<comment type="similarity">
    <text evidence="11 12">Belongs to the TonB-dependent receptor family.</text>
</comment>
<evidence type="ECO:0000256" key="14">
    <source>
        <dbReference type="SAM" id="SignalP"/>
    </source>
</evidence>
<dbReference type="InterPro" id="IPR012910">
    <property type="entry name" value="Plug_dom"/>
</dbReference>
<comment type="caution">
    <text evidence="17">The sequence shown here is derived from an EMBL/GenBank/DDBJ whole genome shotgun (WGS) entry which is preliminary data.</text>
</comment>
<sequence length="860" mass="95184">MKKPVALLAGAFCASLISLDAAAQDEPPKAATPQKASASLEEVLVTARRRRESLQETPIAVTALSGAELQERGIVNVGELTKSVPSVQITESVSNLIYIRGIGQRAAFARVDPTVGVYLDNIFLPRADGHLMDTVDVENIQVLRGPQGTLFGKNTTGGAMVLTLEKPKAETEGYVFGSVGNYERVQVRGAYNTPLSDNVFARIAFNHLQDDGFFEDDSQGETNTSKGRTSLLGQVRWEISSDALLDTLLYAGRIDERLPGSYCTFMNEDAVLVKGLYLMWPGDTDPSNPTAYRENCESNSRERLGDLKSNMGKNNMMDRELDTYLAAATLDWELTDSLSLKMVAGARHETKGPLISSDQDGGPGNFNESFTRDDGERESYSFELQVNGTLFDGAVTYTGGAFFMEETNTEVFTLINSLNGLDATTAPQVLGGQQPSAPPPNGSPGPLIGILVDPTLDSAFDLRNFTKAYFFQGSWDMTEQLELTLGIRYTSERRQSDLVVTGTDRNAVGQRLLTSGRFAPDIVGGSGFYVFNGIWAEDPVSIAMSYFPDVDGDGINDFPYAAQPFRVDEKDNTFTKTTPMASLSYQFSEDVLPEHWDTFMIYGTWSSGFKSGFFEPKGVDGLQQVEPEEVENRELGMKLEAFRRSLRFNMAAYHMDFDNQQLIQVDADSNNNLVVIYQNAGQSEIKGVEMELQWMPSPGLMINMSASHNDYTFTDFKDNDLLQAALGRQVEIDRSDETFPVSPETTAAFGIQYAFNPDIGVITPRLDYSYKSEVYYGLDDGAHTLYQQDKDLAGQSAYSVMDFRLMWQNNEGNRTAAFWVKNVLDERYDIGIAAVGDSVATFFQTYGDPRRFGIEYRQTF</sequence>
<evidence type="ECO:0000256" key="1">
    <source>
        <dbReference type="ARBA" id="ARBA00004571"/>
    </source>
</evidence>
<feature type="region of interest" description="Disordered" evidence="13">
    <location>
        <begin position="351"/>
        <end position="377"/>
    </location>
</feature>
<dbReference type="Gene3D" id="2.40.170.20">
    <property type="entry name" value="TonB-dependent receptor, beta-barrel domain"/>
    <property type="match status" value="2"/>
</dbReference>
<name>A0A7W4W7B0_9GAMM</name>
<feature type="domain" description="TonB-dependent receptor-like beta-barrel" evidence="15">
    <location>
        <begin position="277"/>
        <end position="823"/>
    </location>
</feature>
<keyword evidence="7" id="KW-0406">Ion transport</keyword>
<dbReference type="AlphaFoldDB" id="A0A7W4W7B0"/>
<evidence type="ECO:0000256" key="6">
    <source>
        <dbReference type="ARBA" id="ARBA00023004"/>
    </source>
</evidence>
<keyword evidence="14" id="KW-0732">Signal</keyword>
<dbReference type="GO" id="GO:0009279">
    <property type="term" value="C:cell outer membrane"/>
    <property type="evidence" value="ECO:0007669"/>
    <property type="project" value="UniProtKB-SubCell"/>
</dbReference>
<dbReference type="Pfam" id="PF00593">
    <property type="entry name" value="TonB_dep_Rec_b-barrel"/>
    <property type="match status" value="1"/>
</dbReference>
<evidence type="ECO:0000256" key="5">
    <source>
        <dbReference type="ARBA" id="ARBA00022692"/>
    </source>
</evidence>
<proteinExistence type="inferred from homology"/>
<dbReference type="RefSeq" id="WP_183411496.1">
    <property type="nucleotide sequence ID" value="NZ_JACHWY010000003.1"/>
</dbReference>
<evidence type="ECO:0000256" key="9">
    <source>
        <dbReference type="ARBA" id="ARBA00023136"/>
    </source>
</evidence>
<evidence type="ECO:0000313" key="18">
    <source>
        <dbReference type="Proteomes" id="UP000537130"/>
    </source>
</evidence>
<dbReference type="SUPFAM" id="SSF56935">
    <property type="entry name" value="Porins"/>
    <property type="match status" value="1"/>
</dbReference>
<feature type="signal peptide" evidence="14">
    <location>
        <begin position="1"/>
        <end position="23"/>
    </location>
</feature>
<accession>A0A7W4W7B0</accession>
<organism evidence="17 18">
    <name type="scientific">Litorivivens lipolytica</name>
    <dbReference type="NCBI Taxonomy" id="1524264"/>
    <lineage>
        <taxon>Bacteria</taxon>
        <taxon>Pseudomonadati</taxon>
        <taxon>Pseudomonadota</taxon>
        <taxon>Gammaproteobacteria</taxon>
        <taxon>Litorivivens</taxon>
    </lineage>
</organism>
<keyword evidence="9 11" id="KW-0472">Membrane</keyword>
<comment type="subcellular location">
    <subcellularLocation>
        <location evidence="1 11">Cell outer membrane</location>
        <topology evidence="1 11">Multi-pass membrane protein</topology>
    </subcellularLocation>
</comment>
<evidence type="ECO:0000313" key="17">
    <source>
        <dbReference type="EMBL" id="MBB3048730.1"/>
    </source>
</evidence>
<dbReference type="InterPro" id="IPR036942">
    <property type="entry name" value="Beta-barrel_TonB_sf"/>
</dbReference>
<evidence type="ECO:0000256" key="11">
    <source>
        <dbReference type="PROSITE-ProRule" id="PRU01360"/>
    </source>
</evidence>
<keyword evidence="4" id="KW-0410">Iron transport</keyword>
<keyword evidence="8 12" id="KW-0798">TonB box</keyword>
<keyword evidence="18" id="KW-1185">Reference proteome</keyword>
<keyword evidence="10 11" id="KW-0998">Cell outer membrane</keyword>
<dbReference type="PANTHER" id="PTHR32552:SF81">
    <property type="entry name" value="TONB-DEPENDENT OUTER MEMBRANE RECEPTOR"/>
    <property type="match status" value="1"/>
</dbReference>
<dbReference type="PANTHER" id="PTHR32552">
    <property type="entry name" value="FERRICHROME IRON RECEPTOR-RELATED"/>
    <property type="match status" value="1"/>
</dbReference>
<keyword evidence="6" id="KW-0408">Iron</keyword>
<evidence type="ECO:0000256" key="12">
    <source>
        <dbReference type="RuleBase" id="RU003357"/>
    </source>
</evidence>
<dbReference type="InterPro" id="IPR000531">
    <property type="entry name" value="Beta-barrel_TonB"/>
</dbReference>
<keyword evidence="17" id="KW-0675">Receptor</keyword>
<dbReference type="EMBL" id="JACHWY010000003">
    <property type="protein sequence ID" value="MBB3048730.1"/>
    <property type="molecule type" value="Genomic_DNA"/>
</dbReference>
<evidence type="ECO:0000256" key="7">
    <source>
        <dbReference type="ARBA" id="ARBA00023065"/>
    </source>
</evidence>
<gene>
    <name evidence="17" type="ORF">FHR99_003004</name>
</gene>
<keyword evidence="3 11" id="KW-1134">Transmembrane beta strand</keyword>
<reference evidence="17 18" key="1">
    <citation type="submission" date="2020-08" db="EMBL/GenBank/DDBJ databases">
        <title>Genomic Encyclopedia of Type Strains, Phase III (KMG-III): the genomes of soil and plant-associated and newly described type strains.</title>
        <authorList>
            <person name="Whitman W."/>
        </authorList>
    </citation>
    <scope>NUCLEOTIDE SEQUENCE [LARGE SCALE GENOMIC DNA]</scope>
    <source>
        <strain evidence="17 18">CECT 8654</strain>
    </source>
</reference>
<keyword evidence="2 11" id="KW-0813">Transport</keyword>
<evidence type="ECO:0000259" key="16">
    <source>
        <dbReference type="Pfam" id="PF07715"/>
    </source>
</evidence>
<evidence type="ECO:0000256" key="4">
    <source>
        <dbReference type="ARBA" id="ARBA00022496"/>
    </source>
</evidence>
<dbReference type="InterPro" id="IPR039426">
    <property type="entry name" value="TonB-dep_rcpt-like"/>
</dbReference>
<keyword evidence="5 11" id="KW-0812">Transmembrane</keyword>
<evidence type="ECO:0000256" key="2">
    <source>
        <dbReference type="ARBA" id="ARBA00022448"/>
    </source>
</evidence>
<dbReference type="Proteomes" id="UP000537130">
    <property type="component" value="Unassembled WGS sequence"/>
</dbReference>
<evidence type="ECO:0000256" key="13">
    <source>
        <dbReference type="SAM" id="MobiDB-lite"/>
    </source>
</evidence>
<dbReference type="PROSITE" id="PS52016">
    <property type="entry name" value="TONB_DEPENDENT_REC_3"/>
    <property type="match status" value="1"/>
</dbReference>
<dbReference type="Pfam" id="PF07715">
    <property type="entry name" value="Plug"/>
    <property type="match status" value="1"/>
</dbReference>
<feature type="domain" description="TonB-dependent receptor plug" evidence="16">
    <location>
        <begin position="54"/>
        <end position="159"/>
    </location>
</feature>
<evidence type="ECO:0000256" key="10">
    <source>
        <dbReference type="ARBA" id="ARBA00023237"/>
    </source>
</evidence>
<dbReference type="GO" id="GO:0006826">
    <property type="term" value="P:iron ion transport"/>
    <property type="evidence" value="ECO:0007669"/>
    <property type="project" value="UniProtKB-KW"/>
</dbReference>
<protein>
    <submittedName>
        <fullName evidence="17">Outer membrane receptor protein involved in Fe transport</fullName>
    </submittedName>
</protein>
<evidence type="ECO:0000256" key="3">
    <source>
        <dbReference type="ARBA" id="ARBA00022452"/>
    </source>
</evidence>
<evidence type="ECO:0000259" key="15">
    <source>
        <dbReference type="Pfam" id="PF00593"/>
    </source>
</evidence>
<evidence type="ECO:0000256" key="8">
    <source>
        <dbReference type="ARBA" id="ARBA00023077"/>
    </source>
</evidence>
<feature type="chain" id="PRO_5030597019" evidence="14">
    <location>
        <begin position="24"/>
        <end position="860"/>
    </location>
</feature>